<comment type="similarity">
    <text evidence="7">Belongs to the drug/metabolite transporter (DMT) superfamily. Small multidrug resistance (SMR) (TC 2.A.7.1) family.</text>
</comment>
<evidence type="ECO:0000256" key="4">
    <source>
        <dbReference type="ARBA" id="ARBA00022692"/>
    </source>
</evidence>
<dbReference type="AlphaFoldDB" id="A0A7W8CXI9"/>
<feature type="transmembrane region" description="Helical" evidence="8">
    <location>
        <begin position="84"/>
        <end position="103"/>
    </location>
</feature>
<feature type="transmembrane region" description="Helical" evidence="8">
    <location>
        <begin position="33"/>
        <end position="50"/>
    </location>
</feature>
<feature type="transmembrane region" description="Helical" evidence="8">
    <location>
        <begin position="59"/>
        <end position="78"/>
    </location>
</feature>
<keyword evidence="6 8" id="KW-0472">Membrane</keyword>
<dbReference type="Proteomes" id="UP000539953">
    <property type="component" value="Unassembled WGS sequence"/>
</dbReference>
<dbReference type="RefSeq" id="WP_183326719.1">
    <property type="nucleotide sequence ID" value="NZ_JACHHK010000001.1"/>
</dbReference>
<dbReference type="InterPro" id="IPR000390">
    <property type="entry name" value="Small_drug/metabolite_transptr"/>
</dbReference>
<dbReference type="FunFam" id="1.10.3730.20:FF:000001">
    <property type="entry name" value="Quaternary ammonium compound resistance transporter SugE"/>
    <property type="match status" value="1"/>
</dbReference>
<comment type="caution">
    <text evidence="9">The sequence shown here is derived from an EMBL/GenBank/DDBJ whole genome shotgun (WGS) entry which is preliminary data.</text>
</comment>
<dbReference type="GO" id="GO:0022857">
    <property type="term" value="F:transmembrane transporter activity"/>
    <property type="evidence" value="ECO:0007669"/>
    <property type="project" value="InterPro"/>
</dbReference>
<evidence type="ECO:0000256" key="6">
    <source>
        <dbReference type="ARBA" id="ARBA00023136"/>
    </source>
</evidence>
<protein>
    <submittedName>
        <fullName evidence="9">Quaternary ammonium compound-resistance protein SugE</fullName>
    </submittedName>
</protein>
<comment type="subcellular location">
    <subcellularLocation>
        <location evidence="1 7">Cell membrane</location>
        <topology evidence="1 7">Multi-pass membrane protein</topology>
    </subcellularLocation>
</comment>
<evidence type="ECO:0000256" key="5">
    <source>
        <dbReference type="ARBA" id="ARBA00022989"/>
    </source>
</evidence>
<gene>
    <name evidence="9" type="ORF">HNQ47_000242</name>
</gene>
<evidence type="ECO:0000256" key="1">
    <source>
        <dbReference type="ARBA" id="ARBA00004651"/>
    </source>
</evidence>
<dbReference type="Pfam" id="PF00893">
    <property type="entry name" value="Multi_Drug_Res"/>
    <property type="match status" value="1"/>
</dbReference>
<dbReference type="InterPro" id="IPR037185">
    <property type="entry name" value="EmrE-like"/>
</dbReference>
<dbReference type="Gene3D" id="1.10.3730.20">
    <property type="match status" value="1"/>
</dbReference>
<evidence type="ECO:0000256" key="2">
    <source>
        <dbReference type="ARBA" id="ARBA00022448"/>
    </source>
</evidence>
<keyword evidence="5 8" id="KW-1133">Transmembrane helix</keyword>
<evidence type="ECO:0000313" key="10">
    <source>
        <dbReference type="Proteomes" id="UP000539953"/>
    </source>
</evidence>
<keyword evidence="2" id="KW-0813">Transport</keyword>
<accession>A0A7W8CXI9</accession>
<keyword evidence="10" id="KW-1185">Reference proteome</keyword>
<dbReference type="SUPFAM" id="SSF103481">
    <property type="entry name" value="Multidrug resistance efflux transporter EmrE"/>
    <property type="match status" value="1"/>
</dbReference>
<organism evidence="9 10">
    <name type="scientific">Catenisphaera adipataccumulans</name>
    <dbReference type="NCBI Taxonomy" id="700500"/>
    <lineage>
        <taxon>Bacteria</taxon>
        <taxon>Bacillati</taxon>
        <taxon>Bacillota</taxon>
        <taxon>Erysipelotrichia</taxon>
        <taxon>Erysipelotrichales</taxon>
        <taxon>Erysipelotrichaceae</taxon>
        <taxon>Catenisphaera</taxon>
    </lineage>
</organism>
<evidence type="ECO:0000256" key="3">
    <source>
        <dbReference type="ARBA" id="ARBA00022475"/>
    </source>
</evidence>
<sequence>MEWFYLICAGVLEVTWATTMKMSCGFSKLLPSILTAVGYIASAVFLSLALKKLPLNTTYAMWTGFGMIGTSILGWVLFQETLSPVQIFCIVMIGAGIVGLKLFA</sequence>
<dbReference type="PANTHER" id="PTHR30561:SF0">
    <property type="entry name" value="GUANIDINIUM EXPORTER"/>
    <property type="match status" value="1"/>
</dbReference>
<reference evidence="9 10" key="1">
    <citation type="submission" date="2020-08" db="EMBL/GenBank/DDBJ databases">
        <title>Genomic Encyclopedia of Type Strains, Phase IV (KMG-IV): sequencing the most valuable type-strain genomes for metagenomic binning, comparative biology and taxonomic classification.</title>
        <authorList>
            <person name="Goeker M."/>
        </authorList>
    </citation>
    <scope>NUCLEOTIDE SEQUENCE [LARGE SCALE GENOMIC DNA]</scope>
    <source>
        <strain evidence="9 10">DSM 25799</strain>
    </source>
</reference>
<evidence type="ECO:0000256" key="7">
    <source>
        <dbReference type="RuleBase" id="RU003942"/>
    </source>
</evidence>
<proteinExistence type="inferred from homology"/>
<dbReference type="InterPro" id="IPR045324">
    <property type="entry name" value="Small_multidrug_res"/>
</dbReference>
<dbReference type="PANTHER" id="PTHR30561">
    <property type="entry name" value="SMR FAMILY PROTON-DEPENDENT DRUG EFFLUX TRANSPORTER SUGE"/>
    <property type="match status" value="1"/>
</dbReference>
<keyword evidence="4 7" id="KW-0812">Transmembrane</keyword>
<name>A0A7W8CXI9_9FIRM</name>
<evidence type="ECO:0000313" key="9">
    <source>
        <dbReference type="EMBL" id="MBB5182239.1"/>
    </source>
</evidence>
<keyword evidence="3" id="KW-1003">Cell membrane</keyword>
<dbReference type="EMBL" id="JACHHK010000001">
    <property type="protein sequence ID" value="MBB5182239.1"/>
    <property type="molecule type" value="Genomic_DNA"/>
</dbReference>
<evidence type="ECO:0000256" key="8">
    <source>
        <dbReference type="SAM" id="Phobius"/>
    </source>
</evidence>
<dbReference type="GO" id="GO:0005886">
    <property type="term" value="C:plasma membrane"/>
    <property type="evidence" value="ECO:0007669"/>
    <property type="project" value="UniProtKB-SubCell"/>
</dbReference>